<accession>A0ABW9ZTL2</accession>
<dbReference type="Proteomes" id="UP000753802">
    <property type="component" value="Unassembled WGS sequence"/>
</dbReference>
<dbReference type="RefSeq" id="WP_161818057.1">
    <property type="nucleotide sequence ID" value="NZ_JAACJS010000011.1"/>
</dbReference>
<protein>
    <submittedName>
        <fullName evidence="1">Ferritin-like domain-containing protein</fullName>
    </submittedName>
</protein>
<organism evidence="1 2">
    <name type="scientific">Sediminibacterium roseum</name>
    <dbReference type="NCBI Taxonomy" id="1978412"/>
    <lineage>
        <taxon>Bacteria</taxon>
        <taxon>Pseudomonadati</taxon>
        <taxon>Bacteroidota</taxon>
        <taxon>Chitinophagia</taxon>
        <taxon>Chitinophagales</taxon>
        <taxon>Chitinophagaceae</taxon>
        <taxon>Sediminibacterium</taxon>
    </lineage>
</organism>
<dbReference type="Gene3D" id="1.20.1260.10">
    <property type="match status" value="1"/>
</dbReference>
<dbReference type="InterPro" id="IPR012347">
    <property type="entry name" value="Ferritin-like"/>
</dbReference>
<proteinExistence type="predicted"/>
<comment type="caution">
    <text evidence="1">The sequence shown here is derived from an EMBL/GenBank/DDBJ whole genome shotgun (WGS) entry which is preliminary data.</text>
</comment>
<dbReference type="EMBL" id="JAACJS010000011">
    <property type="protein sequence ID" value="NCI49747.1"/>
    <property type="molecule type" value="Genomic_DNA"/>
</dbReference>
<evidence type="ECO:0000313" key="1">
    <source>
        <dbReference type="EMBL" id="NCI49747.1"/>
    </source>
</evidence>
<name>A0ABW9ZTL2_9BACT</name>
<dbReference type="Pfam" id="PF13668">
    <property type="entry name" value="Ferritin_2"/>
    <property type="match status" value="1"/>
</dbReference>
<reference evidence="1 2" key="1">
    <citation type="submission" date="2020-01" db="EMBL/GenBank/DDBJ databases">
        <title>Genome analysis.</title>
        <authorList>
            <person name="Wu S."/>
            <person name="Wang G."/>
        </authorList>
    </citation>
    <scope>NUCLEOTIDE SEQUENCE [LARGE SCALE GENOMIC DNA]</scope>
    <source>
        <strain evidence="1 2">SYL130</strain>
    </source>
</reference>
<dbReference type="InterPro" id="IPR009078">
    <property type="entry name" value="Ferritin-like_SF"/>
</dbReference>
<keyword evidence="2" id="KW-1185">Reference proteome</keyword>
<sequence length="278" mass="29243">MNLQNILSEIEQVDPEIYERASGRRDVFKGLGTAGKRLTLAALPLALGAFFKKAYGQTTTGVLGVLNFALQLEYLEANFYTKGVATAGLIPAGAPAAALATIRDHENAHVNFLKTAITAAGGTPVSYTAANFDFTAKGAFPDVFSNYATFLAVAQAFEDTGVRAYKGQAPNLMGTANRAYLTAALNIHSVEARHASHIRQMRAAAGVGVRPWITLMISGIDARTNAVYAGEDATVQGGVTITSLAGVNGNIGVNAATEAFDEPLSKDDVVKIVTPFFV</sequence>
<dbReference type="SUPFAM" id="SSF47240">
    <property type="entry name" value="Ferritin-like"/>
    <property type="match status" value="1"/>
</dbReference>
<evidence type="ECO:0000313" key="2">
    <source>
        <dbReference type="Proteomes" id="UP000753802"/>
    </source>
</evidence>
<gene>
    <name evidence="1" type="ORF">GWC95_07430</name>
</gene>